<keyword evidence="1" id="KW-1133">Transmembrane helix</keyword>
<keyword evidence="1" id="KW-0472">Membrane</keyword>
<evidence type="ECO:0000256" key="1">
    <source>
        <dbReference type="SAM" id="Phobius"/>
    </source>
</evidence>
<name>A0A1H2LPF9_9ACTO</name>
<evidence type="ECO:0000313" key="2">
    <source>
        <dbReference type="EMBL" id="SDU82829.1"/>
    </source>
</evidence>
<organism evidence="2 3">
    <name type="scientific">Arcanobacterium phocae</name>
    <dbReference type="NCBI Taxonomy" id="131112"/>
    <lineage>
        <taxon>Bacteria</taxon>
        <taxon>Bacillati</taxon>
        <taxon>Actinomycetota</taxon>
        <taxon>Actinomycetes</taxon>
        <taxon>Actinomycetales</taxon>
        <taxon>Actinomycetaceae</taxon>
        <taxon>Arcanobacterium</taxon>
    </lineage>
</organism>
<dbReference type="Proteomes" id="UP000214355">
    <property type="component" value="Chromosome I"/>
</dbReference>
<protein>
    <submittedName>
        <fullName evidence="2">Uncharacterized protein</fullName>
    </submittedName>
</protein>
<keyword evidence="3" id="KW-1185">Reference proteome</keyword>
<dbReference type="EMBL" id="LT629804">
    <property type="protein sequence ID" value="SDU82829.1"/>
    <property type="molecule type" value="Genomic_DNA"/>
</dbReference>
<gene>
    <name evidence="2" type="ORF">SAMN04489737_1814</name>
</gene>
<feature type="non-terminal residue" evidence="2">
    <location>
        <position position="38"/>
    </location>
</feature>
<accession>A0A1H2LPF9</accession>
<proteinExistence type="predicted"/>
<reference evidence="3" key="1">
    <citation type="submission" date="2016-10" db="EMBL/GenBank/DDBJ databases">
        <authorList>
            <person name="Varghese N."/>
            <person name="Submissions S."/>
        </authorList>
    </citation>
    <scope>NUCLEOTIDE SEQUENCE [LARGE SCALE GENOMIC DNA]</scope>
    <source>
        <strain evidence="3">DSM 10002</strain>
    </source>
</reference>
<feature type="transmembrane region" description="Helical" evidence="1">
    <location>
        <begin position="15"/>
        <end position="37"/>
    </location>
</feature>
<dbReference type="AlphaFoldDB" id="A0A1H2LPF9"/>
<sequence length="38" mass="4091">MSSTSIKRNYLTESLGLVVIDTSIGIVLGIVVTPIIWT</sequence>
<evidence type="ECO:0000313" key="3">
    <source>
        <dbReference type="Proteomes" id="UP000214355"/>
    </source>
</evidence>
<keyword evidence="1" id="KW-0812">Transmembrane</keyword>